<dbReference type="OrthoDB" id="5078573at2"/>
<protein>
    <submittedName>
        <fullName evidence="1">ImmA/IrrE family metallo-endopeptidase</fullName>
    </submittedName>
</protein>
<comment type="caution">
    <text evidence="1">The sequence shown here is derived from an EMBL/GenBank/DDBJ whole genome shotgun (WGS) entry which is preliminary data.</text>
</comment>
<proteinExistence type="predicted"/>
<evidence type="ECO:0000313" key="2">
    <source>
        <dbReference type="Proteomes" id="UP000320244"/>
    </source>
</evidence>
<dbReference type="EMBL" id="VCQV01000027">
    <property type="protein sequence ID" value="TWP34465.1"/>
    <property type="molecule type" value="Genomic_DNA"/>
</dbReference>
<keyword evidence="2" id="KW-1185">Reference proteome</keyword>
<gene>
    <name evidence="1" type="ORF">FGL98_17260</name>
</gene>
<name>A0A563DW91_9MICO</name>
<evidence type="ECO:0000313" key="1">
    <source>
        <dbReference type="EMBL" id="TWP34465.1"/>
    </source>
</evidence>
<organism evidence="1 2">
    <name type="scientific">Leekyejoonella antrihumi</name>
    <dbReference type="NCBI Taxonomy" id="1660198"/>
    <lineage>
        <taxon>Bacteria</taxon>
        <taxon>Bacillati</taxon>
        <taxon>Actinomycetota</taxon>
        <taxon>Actinomycetes</taxon>
        <taxon>Micrococcales</taxon>
        <taxon>Dermacoccaceae</taxon>
        <taxon>Leekyejoonella</taxon>
    </lineage>
</organism>
<reference evidence="1 2" key="2">
    <citation type="submission" date="2019-08" db="EMBL/GenBank/DDBJ databases">
        <title>Jejuicoccus antrihumi gen. nov., sp. nov., a new member of the family Dermacoccaceae isolated from a cave.</title>
        <authorList>
            <person name="Schumann P."/>
            <person name="Kim I.S."/>
        </authorList>
    </citation>
    <scope>NUCLEOTIDE SEQUENCE [LARGE SCALE GENOMIC DNA]</scope>
    <source>
        <strain evidence="1 2">C5-26</strain>
    </source>
</reference>
<accession>A0A563DW91</accession>
<sequence length="151" mass="16831">MRRRYSRTARRIAQHCPVPEPWDIAAFCTAIADNRHRPLQVIARPAMSDTITGLLVQLPDRDVIFYRNDLAGIHRDHVICHEIGHLLAGHLHDLTADHGDLAGAANIMLHRQCDYGDQREHEAEDIAELILTHVQHKEPPPAAPGFGAALG</sequence>
<dbReference type="Proteomes" id="UP000320244">
    <property type="component" value="Unassembled WGS sequence"/>
</dbReference>
<dbReference type="RefSeq" id="WP_146318743.1">
    <property type="nucleotide sequence ID" value="NZ_VCQV01000027.1"/>
</dbReference>
<reference evidence="1 2" key="1">
    <citation type="submission" date="2019-05" db="EMBL/GenBank/DDBJ databases">
        <authorList>
            <person name="Lee S.D."/>
        </authorList>
    </citation>
    <scope>NUCLEOTIDE SEQUENCE [LARGE SCALE GENOMIC DNA]</scope>
    <source>
        <strain evidence="1 2">C5-26</strain>
    </source>
</reference>
<dbReference type="AlphaFoldDB" id="A0A563DW91"/>